<accession>A0A4P9WB65</accession>
<sequence>DEVARYRQARYLSATEAAYKIIGGSMHLSRPSVICLPVHLEGEHCRPFDPEDDPQRIQHSAETRTTMLIDYFRANASPDTPIRTKARSLIH</sequence>
<organism evidence="1 2">
    <name type="scientific">Blyttiomyces helicus</name>
    <dbReference type="NCBI Taxonomy" id="388810"/>
    <lineage>
        <taxon>Eukaryota</taxon>
        <taxon>Fungi</taxon>
        <taxon>Fungi incertae sedis</taxon>
        <taxon>Chytridiomycota</taxon>
        <taxon>Chytridiomycota incertae sedis</taxon>
        <taxon>Chytridiomycetes</taxon>
        <taxon>Chytridiomycetes incertae sedis</taxon>
        <taxon>Blyttiomyces</taxon>
    </lineage>
</organism>
<gene>
    <name evidence="1" type="ORF">BDK51DRAFT_7058</name>
</gene>
<evidence type="ECO:0000313" key="1">
    <source>
        <dbReference type="EMBL" id="RKO89482.1"/>
    </source>
</evidence>
<dbReference type="Proteomes" id="UP000269721">
    <property type="component" value="Unassembled WGS sequence"/>
</dbReference>
<keyword evidence="2" id="KW-1185">Reference proteome</keyword>
<proteinExistence type="predicted"/>
<reference evidence="2" key="1">
    <citation type="journal article" date="2018" name="Nat. Microbiol.">
        <title>Leveraging single-cell genomics to expand the fungal tree of life.</title>
        <authorList>
            <person name="Ahrendt S.R."/>
            <person name="Quandt C.A."/>
            <person name="Ciobanu D."/>
            <person name="Clum A."/>
            <person name="Salamov A."/>
            <person name="Andreopoulos B."/>
            <person name="Cheng J.F."/>
            <person name="Woyke T."/>
            <person name="Pelin A."/>
            <person name="Henrissat B."/>
            <person name="Reynolds N.K."/>
            <person name="Benny G.L."/>
            <person name="Smith M.E."/>
            <person name="James T.Y."/>
            <person name="Grigoriev I.V."/>
        </authorList>
    </citation>
    <scope>NUCLEOTIDE SEQUENCE [LARGE SCALE GENOMIC DNA]</scope>
</reference>
<dbReference type="AlphaFoldDB" id="A0A4P9WB65"/>
<dbReference type="OrthoDB" id="2276331at2759"/>
<feature type="non-terminal residue" evidence="1">
    <location>
        <position position="1"/>
    </location>
</feature>
<name>A0A4P9WB65_9FUNG</name>
<feature type="non-terminal residue" evidence="1">
    <location>
        <position position="91"/>
    </location>
</feature>
<dbReference type="EMBL" id="KZ996065">
    <property type="protein sequence ID" value="RKO89482.1"/>
    <property type="molecule type" value="Genomic_DNA"/>
</dbReference>
<evidence type="ECO:0000313" key="2">
    <source>
        <dbReference type="Proteomes" id="UP000269721"/>
    </source>
</evidence>
<protein>
    <submittedName>
        <fullName evidence="1">Uncharacterized protein</fullName>
    </submittedName>
</protein>